<dbReference type="InterPro" id="IPR036565">
    <property type="entry name" value="Mur-like_cat_sf"/>
</dbReference>
<dbReference type="NCBIfam" id="TIGR01143">
    <property type="entry name" value="murF"/>
    <property type="match status" value="1"/>
</dbReference>
<dbReference type="HAMAP" id="MF_02019">
    <property type="entry name" value="MurF"/>
    <property type="match status" value="1"/>
</dbReference>
<comment type="function">
    <text evidence="10 11">Involved in cell wall formation. Catalyzes the final step in the synthesis of UDP-N-acetylmuramoyl-pentapeptide, the precursor of murein.</text>
</comment>
<dbReference type="EMBL" id="JBHSCW010000001">
    <property type="protein sequence ID" value="MFC4350026.1"/>
    <property type="molecule type" value="Genomic_DNA"/>
</dbReference>
<evidence type="ECO:0000256" key="4">
    <source>
        <dbReference type="ARBA" id="ARBA00022741"/>
    </source>
</evidence>
<keyword evidence="3 10" id="KW-0132">Cell division</keyword>
<protein>
    <recommendedName>
        <fullName evidence="10 11">UDP-N-acetylmuramoyl-tripeptide--D-alanyl-D-alanine ligase</fullName>
        <ecNumber evidence="10 11">6.3.2.10</ecNumber>
    </recommendedName>
    <alternativeName>
        <fullName evidence="10">D-alanyl-D-alanine-adding enzyme</fullName>
    </alternativeName>
</protein>
<dbReference type="InterPro" id="IPR051046">
    <property type="entry name" value="MurCDEF_CellWall_CoF430Synth"/>
</dbReference>
<organism evidence="15 16">
    <name type="scientific">Fodinicurvata halophila</name>
    <dbReference type="NCBI Taxonomy" id="1419723"/>
    <lineage>
        <taxon>Bacteria</taxon>
        <taxon>Pseudomonadati</taxon>
        <taxon>Pseudomonadota</taxon>
        <taxon>Alphaproteobacteria</taxon>
        <taxon>Rhodospirillales</taxon>
        <taxon>Rhodovibrionaceae</taxon>
        <taxon>Fodinicurvata</taxon>
    </lineage>
</organism>
<comment type="pathway">
    <text evidence="10 11">Cell wall biogenesis; peptidoglycan biosynthesis.</text>
</comment>
<dbReference type="NCBIfam" id="NF010693">
    <property type="entry name" value="PRK14093.1"/>
    <property type="match status" value="1"/>
</dbReference>
<dbReference type="Pfam" id="PF01225">
    <property type="entry name" value="Mur_ligase"/>
    <property type="match status" value="1"/>
</dbReference>
<evidence type="ECO:0000256" key="10">
    <source>
        <dbReference type="HAMAP-Rule" id="MF_02019"/>
    </source>
</evidence>
<feature type="domain" description="Mur ligase central" evidence="14">
    <location>
        <begin position="105"/>
        <end position="295"/>
    </location>
</feature>
<dbReference type="SUPFAM" id="SSF53623">
    <property type="entry name" value="MurD-like peptide ligases, catalytic domain"/>
    <property type="match status" value="1"/>
</dbReference>
<evidence type="ECO:0000256" key="9">
    <source>
        <dbReference type="ARBA" id="ARBA00023316"/>
    </source>
</evidence>
<evidence type="ECO:0000259" key="14">
    <source>
        <dbReference type="Pfam" id="PF08245"/>
    </source>
</evidence>
<dbReference type="InterPro" id="IPR013221">
    <property type="entry name" value="Mur_ligase_cen"/>
</dbReference>
<feature type="binding site" evidence="10">
    <location>
        <begin position="107"/>
        <end position="113"/>
    </location>
    <ligand>
        <name>ATP</name>
        <dbReference type="ChEBI" id="CHEBI:30616"/>
    </ligand>
</feature>
<evidence type="ECO:0000256" key="1">
    <source>
        <dbReference type="ARBA" id="ARBA00022490"/>
    </source>
</evidence>
<keyword evidence="7 10" id="KW-0573">Peptidoglycan synthesis</keyword>
<dbReference type="Proteomes" id="UP001595799">
    <property type="component" value="Unassembled WGS sequence"/>
</dbReference>
<dbReference type="InterPro" id="IPR036615">
    <property type="entry name" value="Mur_ligase_C_dom_sf"/>
</dbReference>
<dbReference type="InterPro" id="IPR005863">
    <property type="entry name" value="UDP-N-AcMur_synth"/>
</dbReference>
<reference evidence="16" key="1">
    <citation type="journal article" date="2019" name="Int. J. Syst. Evol. Microbiol.">
        <title>The Global Catalogue of Microorganisms (GCM) 10K type strain sequencing project: providing services to taxonomists for standard genome sequencing and annotation.</title>
        <authorList>
            <consortium name="The Broad Institute Genomics Platform"/>
            <consortium name="The Broad Institute Genome Sequencing Center for Infectious Disease"/>
            <person name="Wu L."/>
            <person name="Ma J."/>
        </authorList>
    </citation>
    <scope>NUCLEOTIDE SEQUENCE [LARGE SCALE GENOMIC DNA]</scope>
    <source>
        <strain evidence="16">CECT 8472</strain>
    </source>
</reference>
<comment type="subcellular location">
    <subcellularLocation>
        <location evidence="10 11">Cytoplasm</location>
    </subcellularLocation>
</comment>
<dbReference type="InterPro" id="IPR035911">
    <property type="entry name" value="MurE/MurF_N"/>
</dbReference>
<dbReference type="PANTHER" id="PTHR43024:SF1">
    <property type="entry name" value="UDP-N-ACETYLMURAMOYL-TRIPEPTIDE--D-ALANYL-D-ALANINE LIGASE"/>
    <property type="match status" value="1"/>
</dbReference>
<comment type="caution">
    <text evidence="15">The sequence shown here is derived from an EMBL/GenBank/DDBJ whole genome shotgun (WGS) entry which is preliminary data.</text>
</comment>
<dbReference type="Pfam" id="PF08245">
    <property type="entry name" value="Mur_ligase_M"/>
    <property type="match status" value="1"/>
</dbReference>
<evidence type="ECO:0000256" key="2">
    <source>
        <dbReference type="ARBA" id="ARBA00022598"/>
    </source>
</evidence>
<keyword evidence="9 10" id="KW-0961">Cell wall biogenesis/degradation</keyword>
<dbReference type="SUPFAM" id="SSF63418">
    <property type="entry name" value="MurE/MurF N-terminal domain"/>
    <property type="match status" value="1"/>
</dbReference>
<evidence type="ECO:0000259" key="12">
    <source>
        <dbReference type="Pfam" id="PF01225"/>
    </source>
</evidence>
<dbReference type="GO" id="GO:0016874">
    <property type="term" value="F:ligase activity"/>
    <property type="evidence" value="ECO:0007669"/>
    <property type="project" value="UniProtKB-KW"/>
</dbReference>
<keyword evidence="1 10" id="KW-0963">Cytoplasm</keyword>
<dbReference type="EC" id="6.3.2.10" evidence="10 11"/>
<keyword evidence="2 10" id="KW-0436">Ligase</keyword>
<keyword evidence="4 10" id="KW-0547">Nucleotide-binding</keyword>
<keyword evidence="5 10" id="KW-0067">ATP-binding</keyword>
<evidence type="ECO:0000256" key="11">
    <source>
        <dbReference type="RuleBase" id="RU004136"/>
    </source>
</evidence>
<keyword evidence="8 10" id="KW-0131">Cell cycle</keyword>
<dbReference type="Gene3D" id="3.90.190.20">
    <property type="entry name" value="Mur ligase, C-terminal domain"/>
    <property type="match status" value="1"/>
</dbReference>
<evidence type="ECO:0000256" key="7">
    <source>
        <dbReference type="ARBA" id="ARBA00022984"/>
    </source>
</evidence>
<evidence type="ECO:0000256" key="5">
    <source>
        <dbReference type="ARBA" id="ARBA00022840"/>
    </source>
</evidence>
<dbReference type="Pfam" id="PF02875">
    <property type="entry name" value="Mur_ligase_C"/>
    <property type="match status" value="1"/>
</dbReference>
<feature type="domain" description="Mur ligase C-terminal" evidence="13">
    <location>
        <begin position="331"/>
        <end position="445"/>
    </location>
</feature>
<sequence>MTALWTAEDVRKAVNGKGSGEWSASGVSIDTRSLQPGDLFIALSGPNFDAHEFLDDAFSAGAAAAIVSRPLPAQGPLVEVEDTLQALTQLGAAGRARTSARIVAVTGSSGKTSTKEMLVAALSAQGRTHGSAASHNNHWGVPLSLARLPRDADYGVFEVGMNHSGEIRPLARLIRPSVAVITNIGMAHLEHLGSREAIAAAKAEIFEGVSVGGRAVLPRDSAHWEFLTQAARKAGVDEIRSFGEHGQADLRLMGWIAAEGGGEVQVALEGREMTYHLSLPGRHQAMNSLAVLAAVQDLEGDVDLAALALGRLEAMPGRGARQQVRLPDGGHFTLLDESYNANPLSMAAALGVLGATEPQQGGRRIAVLGDMLELGEEATRSHEALADDLTGNAVDQAFLAGPLMGALARRLPGELLGAHADTSAGLTQTLQQSVRSGDVVLVKGSLGSRMRVVVEALMAVDQPQTKQANGG</sequence>
<evidence type="ECO:0000313" key="16">
    <source>
        <dbReference type="Proteomes" id="UP001595799"/>
    </source>
</evidence>
<keyword evidence="6 10" id="KW-0133">Cell shape</keyword>
<proteinExistence type="inferred from homology"/>
<dbReference type="Gene3D" id="3.40.1190.10">
    <property type="entry name" value="Mur-like, catalytic domain"/>
    <property type="match status" value="1"/>
</dbReference>
<keyword evidence="16" id="KW-1185">Reference proteome</keyword>
<evidence type="ECO:0000313" key="15">
    <source>
        <dbReference type="EMBL" id="MFC4350026.1"/>
    </source>
</evidence>
<feature type="domain" description="Mur ligase N-terminal catalytic" evidence="12">
    <location>
        <begin position="25"/>
        <end position="90"/>
    </location>
</feature>
<dbReference type="RefSeq" id="WP_382420073.1">
    <property type="nucleotide sequence ID" value="NZ_JBHSCW010000001.1"/>
</dbReference>
<dbReference type="Gene3D" id="3.40.1390.10">
    <property type="entry name" value="MurE/MurF, N-terminal domain"/>
    <property type="match status" value="1"/>
</dbReference>
<dbReference type="InterPro" id="IPR004101">
    <property type="entry name" value="Mur_ligase_C"/>
</dbReference>
<evidence type="ECO:0000256" key="3">
    <source>
        <dbReference type="ARBA" id="ARBA00022618"/>
    </source>
</evidence>
<dbReference type="InterPro" id="IPR000713">
    <property type="entry name" value="Mur_ligase_N"/>
</dbReference>
<evidence type="ECO:0000256" key="8">
    <source>
        <dbReference type="ARBA" id="ARBA00023306"/>
    </source>
</evidence>
<gene>
    <name evidence="10" type="primary">murF</name>
    <name evidence="15" type="ORF">ACFOW6_00570</name>
</gene>
<evidence type="ECO:0000259" key="13">
    <source>
        <dbReference type="Pfam" id="PF02875"/>
    </source>
</evidence>
<comment type="similarity">
    <text evidence="10">Belongs to the MurCDEF family. MurF subfamily.</text>
</comment>
<evidence type="ECO:0000256" key="6">
    <source>
        <dbReference type="ARBA" id="ARBA00022960"/>
    </source>
</evidence>
<comment type="catalytic activity">
    <reaction evidence="10 11">
        <text>D-alanyl-D-alanine + UDP-N-acetyl-alpha-D-muramoyl-L-alanyl-gamma-D-glutamyl-meso-2,6-diaminopimelate + ATP = UDP-N-acetyl-alpha-D-muramoyl-L-alanyl-gamma-D-glutamyl-meso-2,6-diaminopimeloyl-D-alanyl-D-alanine + ADP + phosphate + H(+)</text>
        <dbReference type="Rhea" id="RHEA:28374"/>
        <dbReference type="ChEBI" id="CHEBI:15378"/>
        <dbReference type="ChEBI" id="CHEBI:30616"/>
        <dbReference type="ChEBI" id="CHEBI:43474"/>
        <dbReference type="ChEBI" id="CHEBI:57822"/>
        <dbReference type="ChEBI" id="CHEBI:61386"/>
        <dbReference type="ChEBI" id="CHEBI:83905"/>
        <dbReference type="ChEBI" id="CHEBI:456216"/>
        <dbReference type="EC" id="6.3.2.10"/>
    </reaction>
</comment>
<dbReference type="SUPFAM" id="SSF53244">
    <property type="entry name" value="MurD-like peptide ligases, peptide-binding domain"/>
    <property type="match status" value="1"/>
</dbReference>
<dbReference type="PANTHER" id="PTHR43024">
    <property type="entry name" value="UDP-N-ACETYLMURAMOYL-TRIPEPTIDE--D-ALANYL-D-ALANINE LIGASE"/>
    <property type="match status" value="1"/>
</dbReference>
<accession>A0ABV8UHB5</accession>
<name>A0ABV8UHB5_9PROT</name>